<dbReference type="AlphaFoldDB" id="F4RMV6"/>
<gene>
    <name evidence="2" type="ORF">MELLADRAFT_106856</name>
</gene>
<dbReference type="InterPro" id="IPR027417">
    <property type="entry name" value="P-loop_NTPase"/>
</dbReference>
<dbReference type="GeneID" id="18923009"/>
<dbReference type="PANTHER" id="PTHR12083:SF9">
    <property type="entry name" value="BIFUNCTIONAL POLYNUCLEOTIDE PHOSPHATASE_KINASE"/>
    <property type="match status" value="1"/>
</dbReference>
<proteinExistence type="predicted"/>
<dbReference type="HOGENOM" id="CLU_1008791_0_0_1"/>
<protein>
    <recommendedName>
        <fullName evidence="4">tRNA ligase kinase domain-containing protein</fullName>
    </recommendedName>
</protein>
<dbReference type="GO" id="GO:0006281">
    <property type="term" value="P:DNA repair"/>
    <property type="evidence" value="ECO:0007669"/>
    <property type="project" value="TreeGrafter"/>
</dbReference>
<dbReference type="KEGG" id="mlr:MELLADRAFT_106856"/>
<feature type="region of interest" description="Disordered" evidence="1">
    <location>
        <begin position="219"/>
        <end position="250"/>
    </location>
</feature>
<sequence length="250" mass="28498">MLPTRSIESRLPPVELNVTKGQDDKKQRMLILCGLVGSGKSTFANAVVSFDSSYVRISQDVLGTRQECERITRRSLREGLSVIIDRQNFDLQQRSKWIQIGLEYRRESHRFVTIDLIEFNTPVLECSNRLNVRTDHETLKNVNEAQGILRLGIKNWVPPHPSEGYERHLQLDPFDKQVESMNPLNGIGKCFISYPIEKSCIDSILDLLESLPMIQNPSPRLGLPKLESSSSRGDRAGWRGRGRGYNKSSY</sequence>
<dbReference type="Gene3D" id="3.40.50.300">
    <property type="entry name" value="P-loop containing nucleotide triphosphate hydrolases"/>
    <property type="match status" value="1"/>
</dbReference>
<dbReference type="InParanoid" id="F4RMV6"/>
<accession>F4RMV6</accession>
<dbReference type="GO" id="GO:0003690">
    <property type="term" value="F:double-stranded DNA binding"/>
    <property type="evidence" value="ECO:0007669"/>
    <property type="project" value="TreeGrafter"/>
</dbReference>
<evidence type="ECO:0000256" key="1">
    <source>
        <dbReference type="SAM" id="MobiDB-lite"/>
    </source>
</evidence>
<dbReference type="RefSeq" id="XP_007410554.1">
    <property type="nucleotide sequence ID" value="XM_007410492.1"/>
</dbReference>
<dbReference type="STRING" id="747676.F4RMV6"/>
<dbReference type="eggNOG" id="KOG2134">
    <property type="taxonomic scope" value="Eukaryota"/>
</dbReference>
<reference evidence="3" key="1">
    <citation type="journal article" date="2011" name="Proc. Natl. Acad. Sci. U.S.A.">
        <title>Obligate biotrophy features unraveled by the genomic analysis of rust fungi.</title>
        <authorList>
            <person name="Duplessis S."/>
            <person name="Cuomo C.A."/>
            <person name="Lin Y.-C."/>
            <person name="Aerts A."/>
            <person name="Tisserant E."/>
            <person name="Veneault-Fourrey C."/>
            <person name="Joly D.L."/>
            <person name="Hacquard S."/>
            <person name="Amselem J."/>
            <person name="Cantarel B.L."/>
            <person name="Chiu R."/>
            <person name="Coutinho P.M."/>
            <person name="Feau N."/>
            <person name="Field M."/>
            <person name="Frey P."/>
            <person name="Gelhaye E."/>
            <person name="Goldberg J."/>
            <person name="Grabherr M.G."/>
            <person name="Kodira C.D."/>
            <person name="Kohler A."/>
            <person name="Kuees U."/>
            <person name="Lindquist E.A."/>
            <person name="Lucas S.M."/>
            <person name="Mago R."/>
            <person name="Mauceli E."/>
            <person name="Morin E."/>
            <person name="Murat C."/>
            <person name="Pangilinan J.L."/>
            <person name="Park R."/>
            <person name="Pearson M."/>
            <person name="Quesneville H."/>
            <person name="Rouhier N."/>
            <person name="Sakthikumar S."/>
            <person name="Salamov A.A."/>
            <person name="Schmutz J."/>
            <person name="Selles B."/>
            <person name="Shapiro H."/>
            <person name="Tanguay P."/>
            <person name="Tuskan G.A."/>
            <person name="Henrissat B."/>
            <person name="Van de Peer Y."/>
            <person name="Rouze P."/>
            <person name="Ellis J.G."/>
            <person name="Dodds P.N."/>
            <person name="Schein J.E."/>
            <person name="Zhong S."/>
            <person name="Hamelin R.C."/>
            <person name="Grigoriev I.V."/>
            <person name="Szabo L.J."/>
            <person name="Martin F."/>
        </authorList>
    </citation>
    <scope>NUCLEOTIDE SEQUENCE [LARGE SCALE GENOMIC DNA]</scope>
    <source>
        <strain evidence="3">98AG31 / pathotype 3-4-7</strain>
    </source>
</reference>
<dbReference type="Proteomes" id="UP000001072">
    <property type="component" value="Unassembled WGS sequence"/>
</dbReference>
<dbReference type="GO" id="GO:0046403">
    <property type="term" value="F:polynucleotide 3'-phosphatase activity"/>
    <property type="evidence" value="ECO:0007669"/>
    <property type="project" value="TreeGrafter"/>
</dbReference>
<keyword evidence="3" id="KW-1185">Reference proteome</keyword>
<dbReference type="PANTHER" id="PTHR12083">
    <property type="entry name" value="BIFUNCTIONAL POLYNUCLEOTIDE PHOSPHATASE/KINASE"/>
    <property type="match status" value="1"/>
</dbReference>
<evidence type="ECO:0008006" key="4">
    <source>
        <dbReference type="Google" id="ProtNLM"/>
    </source>
</evidence>
<evidence type="ECO:0000313" key="2">
    <source>
        <dbReference type="EMBL" id="EGG06316.1"/>
    </source>
</evidence>
<dbReference type="VEuPathDB" id="FungiDB:MELLADRAFT_106856"/>
<organism evidence="3">
    <name type="scientific">Melampsora larici-populina (strain 98AG31 / pathotype 3-4-7)</name>
    <name type="common">Poplar leaf rust fungus</name>
    <dbReference type="NCBI Taxonomy" id="747676"/>
    <lineage>
        <taxon>Eukaryota</taxon>
        <taxon>Fungi</taxon>
        <taxon>Dikarya</taxon>
        <taxon>Basidiomycota</taxon>
        <taxon>Pucciniomycotina</taxon>
        <taxon>Pucciniomycetes</taxon>
        <taxon>Pucciniales</taxon>
        <taxon>Melampsoraceae</taxon>
        <taxon>Melampsora</taxon>
    </lineage>
</organism>
<dbReference type="OrthoDB" id="3512845at2759"/>
<name>F4RMV6_MELLP</name>
<dbReference type="GO" id="GO:0046404">
    <property type="term" value="F:ATP-dependent polydeoxyribonucleotide 5'-hydroxyl-kinase activity"/>
    <property type="evidence" value="ECO:0007669"/>
    <property type="project" value="TreeGrafter"/>
</dbReference>
<dbReference type="EMBL" id="GL883109">
    <property type="protein sequence ID" value="EGG06316.1"/>
    <property type="molecule type" value="Genomic_DNA"/>
</dbReference>
<evidence type="ECO:0000313" key="3">
    <source>
        <dbReference type="Proteomes" id="UP000001072"/>
    </source>
</evidence>
<dbReference type="SUPFAM" id="SSF52540">
    <property type="entry name" value="P-loop containing nucleoside triphosphate hydrolases"/>
    <property type="match status" value="1"/>
</dbReference>